<evidence type="ECO:0000313" key="1">
    <source>
        <dbReference type="EMBL" id="AYC64834.1"/>
    </source>
</evidence>
<keyword evidence="1" id="KW-0934">Plastid</keyword>
<dbReference type="EMBL" id="MH591103">
    <property type="protein sequence ID" value="AYC64834.1"/>
    <property type="molecule type" value="Genomic_DNA"/>
</dbReference>
<proteinExistence type="predicted"/>
<reference evidence="1" key="2">
    <citation type="journal article" date="2019" name="Mol. Phylogenet. Evol.">
        <title>Reassessment of the classification of bryopsidales (chlorophyta) based on chloroplast phylogenomic analyses.</title>
        <authorList>
            <person name="Cremen M.C."/>
            <person name="Leliaert F."/>
            <person name="West J."/>
            <person name="Lam D.W."/>
            <person name="Shimada S."/>
            <person name="Lopez-Bautista J.M."/>
            <person name="Verbruggen H."/>
        </authorList>
    </citation>
    <scope>NUCLEOTIDE SEQUENCE</scope>
</reference>
<organism evidence="1">
    <name type="scientific">Boodleopsis pusilla</name>
    <dbReference type="NCBI Taxonomy" id="381415"/>
    <lineage>
        <taxon>Eukaryota</taxon>
        <taxon>Viridiplantae</taxon>
        <taxon>Chlorophyta</taxon>
        <taxon>core chlorophytes</taxon>
        <taxon>Ulvophyceae</taxon>
        <taxon>TCBD clade</taxon>
        <taxon>Bryopsidales</taxon>
        <taxon>Halimedineae</taxon>
        <taxon>Halimedaceae</taxon>
        <taxon>Rhipileae</taxon>
        <taxon>Boodleopsis</taxon>
    </lineage>
</organism>
<name>A0A386AZG2_9CHLO</name>
<sequence length="240" mass="27226">MNIETKLQAEIRRPFETDTSFNVFENDLAIEALQNETQLMAFQNAENLSDWSKNGGVFEPNPPFSSRSLGFADATPSNFANFTNTHWSGFKTSSDFGGGGGGQHFGTKGCGGGGFDGGDEGLRLSRNLIVYGALFLIMFRISQFILQKFSENLEDFEKWLQNFIREKPLDWRRQLYAGFARTVVVFMSLMTSPETFLRALRTFGNAWVRRLLSAGIFFFRCGLRVYFLGEVFCLWIGMNR</sequence>
<reference evidence="1" key="1">
    <citation type="submission" date="2018-07" db="EMBL/GenBank/DDBJ databases">
        <authorList>
            <person name="Quirk P.G."/>
            <person name="Krulwich T.A."/>
        </authorList>
    </citation>
    <scope>NUCLEOTIDE SEQUENCE</scope>
</reference>
<dbReference type="RefSeq" id="YP_009518927.1">
    <property type="nucleotide sequence ID" value="NC_039520.1"/>
</dbReference>
<dbReference type="AlphaFoldDB" id="A0A386AZG2"/>
<gene>
    <name evidence="1" type="primary">orf240</name>
</gene>
<keyword evidence="1" id="KW-0150">Chloroplast</keyword>
<dbReference type="GeneID" id="38278631"/>
<geneLocation type="chloroplast" evidence="1"/>
<accession>A0A386AZG2</accession>
<protein>
    <submittedName>
        <fullName evidence="1">Uncharacterized protein</fullName>
    </submittedName>
</protein>